<dbReference type="Pfam" id="PF02687">
    <property type="entry name" value="FtsX"/>
    <property type="match status" value="2"/>
</dbReference>
<feature type="transmembrane region" description="Helical" evidence="6">
    <location>
        <begin position="781"/>
        <end position="801"/>
    </location>
</feature>
<proteinExistence type="predicted"/>
<name>A0ABT8KRR5_9BACT</name>
<comment type="subcellular location">
    <subcellularLocation>
        <location evidence="1">Cell membrane</location>
        <topology evidence="1">Multi-pass membrane protein</topology>
    </subcellularLocation>
</comment>
<feature type="domain" description="MacB-like periplasmic core" evidence="8">
    <location>
        <begin position="20"/>
        <end position="239"/>
    </location>
</feature>
<feature type="domain" description="ABC3 transporter permease C-terminal" evidence="7">
    <location>
        <begin position="697"/>
        <end position="808"/>
    </location>
</feature>
<dbReference type="InterPro" id="IPR003838">
    <property type="entry name" value="ABC3_permease_C"/>
</dbReference>
<organism evidence="9 10">
    <name type="scientific">Splendidivirga corallicola</name>
    <dbReference type="NCBI Taxonomy" id="3051826"/>
    <lineage>
        <taxon>Bacteria</taxon>
        <taxon>Pseudomonadati</taxon>
        <taxon>Bacteroidota</taxon>
        <taxon>Cytophagia</taxon>
        <taxon>Cytophagales</taxon>
        <taxon>Splendidivirgaceae</taxon>
        <taxon>Splendidivirga</taxon>
    </lineage>
</organism>
<dbReference type="Pfam" id="PF12704">
    <property type="entry name" value="MacB_PCD"/>
    <property type="match status" value="1"/>
</dbReference>
<reference evidence="9" key="1">
    <citation type="submission" date="2023-06" db="EMBL/GenBank/DDBJ databases">
        <title>Genomic of Parafulvivirga corallium.</title>
        <authorList>
            <person name="Wang G."/>
        </authorList>
    </citation>
    <scope>NUCLEOTIDE SEQUENCE</scope>
    <source>
        <strain evidence="9">BMA10</strain>
    </source>
</reference>
<evidence type="ECO:0000259" key="7">
    <source>
        <dbReference type="Pfam" id="PF02687"/>
    </source>
</evidence>
<evidence type="ECO:0000313" key="10">
    <source>
        <dbReference type="Proteomes" id="UP001172082"/>
    </source>
</evidence>
<evidence type="ECO:0000256" key="5">
    <source>
        <dbReference type="ARBA" id="ARBA00023136"/>
    </source>
</evidence>
<dbReference type="EMBL" id="JAUJEA010000007">
    <property type="protein sequence ID" value="MDN5203446.1"/>
    <property type="molecule type" value="Genomic_DNA"/>
</dbReference>
<keyword evidence="10" id="KW-1185">Reference proteome</keyword>
<dbReference type="PROSITE" id="PS51257">
    <property type="entry name" value="PROKAR_LIPOPROTEIN"/>
    <property type="match status" value="1"/>
</dbReference>
<evidence type="ECO:0000256" key="4">
    <source>
        <dbReference type="ARBA" id="ARBA00022989"/>
    </source>
</evidence>
<evidence type="ECO:0000259" key="8">
    <source>
        <dbReference type="Pfam" id="PF12704"/>
    </source>
</evidence>
<protein>
    <submittedName>
        <fullName evidence="9">ABC transporter permease</fullName>
    </submittedName>
</protein>
<dbReference type="PANTHER" id="PTHR30572:SF18">
    <property type="entry name" value="ABC-TYPE MACROLIDE FAMILY EXPORT SYSTEM PERMEASE COMPONENT 2"/>
    <property type="match status" value="1"/>
</dbReference>
<keyword evidence="3 6" id="KW-0812">Transmembrane</keyword>
<feature type="transmembrane region" description="Helical" evidence="6">
    <location>
        <begin position="340"/>
        <end position="359"/>
    </location>
</feature>
<feature type="transmembrane region" description="Helical" evidence="6">
    <location>
        <begin position="736"/>
        <end position="761"/>
    </location>
</feature>
<dbReference type="InterPro" id="IPR025857">
    <property type="entry name" value="MacB_PCD"/>
</dbReference>
<dbReference type="RefSeq" id="WP_346753468.1">
    <property type="nucleotide sequence ID" value="NZ_JAUJEA010000007.1"/>
</dbReference>
<feature type="transmembrane region" description="Helical" evidence="6">
    <location>
        <begin position="692"/>
        <end position="715"/>
    </location>
</feature>
<evidence type="ECO:0000256" key="6">
    <source>
        <dbReference type="SAM" id="Phobius"/>
    </source>
</evidence>
<evidence type="ECO:0000256" key="3">
    <source>
        <dbReference type="ARBA" id="ARBA00022692"/>
    </source>
</evidence>
<feature type="transmembrane region" description="Helical" evidence="6">
    <location>
        <begin position="422"/>
        <end position="445"/>
    </location>
</feature>
<keyword evidence="5 6" id="KW-0472">Membrane</keyword>
<feature type="transmembrane region" description="Helical" evidence="6">
    <location>
        <begin position="379"/>
        <end position="401"/>
    </location>
</feature>
<keyword evidence="2" id="KW-1003">Cell membrane</keyword>
<accession>A0ABT8KRR5</accession>
<dbReference type="PANTHER" id="PTHR30572">
    <property type="entry name" value="MEMBRANE COMPONENT OF TRANSPORTER-RELATED"/>
    <property type="match status" value="1"/>
</dbReference>
<sequence>MFNNYLKTALRNIWKTKLSSFINVFGLSLGIACSILIVLFVKDEWTFDTFHRKSDRIYRPWTETERRNGEISQNVATPFILGSTLKEHFEEIEDYTSFNVFNEQVIRGDQAFNEFVNLVSPGFFNIFDYEVLKGSIDGVLSDPSNIVITEGMQEKYFGKDDPINQTLKIRVGEEEKDFVVRAVIIDTPSNSSIQFSFVISDENAKLLFPEQMLTGWFMISGETYVTLKEGVSSTDLEQKFPSMVRELLGERLGDRMYAIHLQPITDIHLNTDMPPGFAPVSDPMYTFILVGVALLVLALACINFVVLSLSRSITRAREIGVRKVVGASKGQLVQQFLSEATLLAFLSLVMGICIAYFTLPLFNELAGKRLTIEIDPFNLGIFMALALLVGLISGIYPALVLSGFRPVKILKGVIDVGTGKQYIKKIMVTGQFVLSIFLVTCTLIMHRQLTYIQNKNLGFDQDQIITVPLNVYGARGLRQSINLGMQKSQNFKNEIATNVNVLDVSASSQEFGRGNWIQISFIDQEDNAHNFFTNIVDYNYGKTLGLEILQGRDFSKNSSADERRGILVNEAFIRHFNLENPIGERIPHEAFTDHEIIGVVKDFNFASLHTAIEPLVLSMNHEIPFSGATGISINSSVTPKLFLKIKAGEIPETLTQIENTWNLVYPEEPFTYDFIDETLKAQYVQEKNLEKIISTSTILAILISALGLFALATLAMRSKVKEISIRKVLGAPMKHIIILFTKGYVTMIVIALIVTVPFTYYAMNKWLDTFEFKITIGPDHFLIGGLISLGVAILTIVYHSLKLAMTNPVNGLKED</sequence>
<dbReference type="Proteomes" id="UP001172082">
    <property type="component" value="Unassembled WGS sequence"/>
</dbReference>
<feature type="transmembrane region" description="Helical" evidence="6">
    <location>
        <begin position="284"/>
        <end position="307"/>
    </location>
</feature>
<gene>
    <name evidence="9" type="ORF">QQ008_18815</name>
</gene>
<evidence type="ECO:0000256" key="1">
    <source>
        <dbReference type="ARBA" id="ARBA00004651"/>
    </source>
</evidence>
<comment type="caution">
    <text evidence="9">The sequence shown here is derived from an EMBL/GenBank/DDBJ whole genome shotgun (WGS) entry which is preliminary data.</text>
</comment>
<keyword evidence="4 6" id="KW-1133">Transmembrane helix</keyword>
<feature type="transmembrane region" description="Helical" evidence="6">
    <location>
        <begin position="21"/>
        <end position="41"/>
    </location>
</feature>
<feature type="domain" description="ABC3 transporter permease C-terminal" evidence="7">
    <location>
        <begin position="292"/>
        <end position="402"/>
    </location>
</feature>
<evidence type="ECO:0000313" key="9">
    <source>
        <dbReference type="EMBL" id="MDN5203446.1"/>
    </source>
</evidence>
<evidence type="ECO:0000256" key="2">
    <source>
        <dbReference type="ARBA" id="ARBA00022475"/>
    </source>
</evidence>
<dbReference type="InterPro" id="IPR050250">
    <property type="entry name" value="Macrolide_Exporter_MacB"/>
</dbReference>